<protein>
    <submittedName>
        <fullName evidence="3">Transcriptional regulator PadR family</fullName>
    </submittedName>
</protein>
<name>H6LJJ7_ACEWD</name>
<reference evidence="3 4" key="2">
    <citation type="journal article" date="2012" name="PLoS ONE">
        <title>An ancient pathway combining carbon dioxide fixation with the generation and utilization of a sodium ion gradient for ATP synthesis.</title>
        <authorList>
            <person name="Poehlein A."/>
            <person name="Schmidt S."/>
            <person name="Kaster A.K."/>
            <person name="Goenrich M."/>
            <person name="Vollmers J."/>
            <person name="Thurmer A."/>
            <person name="Bertsch J."/>
            <person name="Schuchmann K."/>
            <person name="Voigt B."/>
            <person name="Hecker M."/>
            <person name="Daniel R."/>
            <person name="Thauer R.K."/>
            <person name="Gottschalk G."/>
            <person name="Muller V."/>
        </authorList>
    </citation>
    <scope>NUCLEOTIDE SEQUENCE [LARGE SCALE GENOMIC DNA]</scope>
    <source>
        <strain evidence="4">ATCC 29683 / DSM 1030 / JCM 2381 / KCTC 1655 / WB1</strain>
    </source>
</reference>
<dbReference type="InterPro" id="IPR036390">
    <property type="entry name" value="WH_DNA-bd_sf"/>
</dbReference>
<dbReference type="SUPFAM" id="SSF46785">
    <property type="entry name" value="Winged helix' DNA-binding domain"/>
    <property type="match status" value="1"/>
</dbReference>
<gene>
    <name evidence="3" type="ordered locus">Awo_c31970</name>
</gene>
<dbReference type="Proteomes" id="UP000007177">
    <property type="component" value="Chromosome"/>
</dbReference>
<dbReference type="PANTHER" id="PTHR43252:SF6">
    <property type="entry name" value="NEGATIVE TRANSCRIPTION REGULATOR PADR"/>
    <property type="match status" value="1"/>
</dbReference>
<organism evidence="3 4">
    <name type="scientific">Acetobacterium woodii (strain ATCC 29683 / DSM 1030 / JCM 2381 / KCTC 1655 / WB1)</name>
    <dbReference type="NCBI Taxonomy" id="931626"/>
    <lineage>
        <taxon>Bacteria</taxon>
        <taxon>Bacillati</taxon>
        <taxon>Bacillota</taxon>
        <taxon>Clostridia</taxon>
        <taxon>Eubacteriales</taxon>
        <taxon>Eubacteriaceae</taxon>
        <taxon>Acetobacterium</taxon>
    </lineage>
</organism>
<evidence type="ECO:0000313" key="3">
    <source>
        <dbReference type="EMBL" id="AFA49925.1"/>
    </source>
</evidence>
<keyword evidence="4" id="KW-1185">Reference proteome</keyword>
<dbReference type="KEGG" id="awo:Awo_c31970"/>
<dbReference type="Gene3D" id="1.10.10.10">
    <property type="entry name" value="Winged helix-like DNA-binding domain superfamily/Winged helix DNA-binding domain"/>
    <property type="match status" value="1"/>
</dbReference>
<dbReference type="InterPro" id="IPR005149">
    <property type="entry name" value="Tscrpt_reg_PadR_N"/>
</dbReference>
<accession>H6LJJ7</accession>
<dbReference type="InterPro" id="IPR018309">
    <property type="entry name" value="Tscrpt_reg_PadR_C"/>
</dbReference>
<evidence type="ECO:0000259" key="2">
    <source>
        <dbReference type="Pfam" id="PF10400"/>
    </source>
</evidence>
<evidence type="ECO:0000259" key="1">
    <source>
        <dbReference type="Pfam" id="PF03551"/>
    </source>
</evidence>
<reference evidence="4" key="1">
    <citation type="submission" date="2011-07" db="EMBL/GenBank/DDBJ databases">
        <title>Complete genome sequence of Acetobacterium woodii.</title>
        <authorList>
            <person name="Poehlein A."/>
            <person name="Schmidt S."/>
            <person name="Kaster A.-K."/>
            <person name="Goenrich M."/>
            <person name="Vollmers J."/>
            <person name="Thuermer A."/>
            <person name="Gottschalk G."/>
            <person name="Thauer R.K."/>
            <person name="Daniel R."/>
            <person name="Mueller V."/>
        </authorList>
    </citation>
    <scope>NUCLEOTIDE SEQUENCE [LARGE SCALE GENOMIC DNA]</scope>
    <source>
        <strain evidence="4">ATCC 29683 / DSM 1030 / JCM 2381 / KCTC 1655 / WB1</strain>
    </source>
</reference>
<evidence type="ECO:0000313" key="4">
    <source>
        <dbReference type="Proteomes" id="UP000007177"/>
    </source>
</evidence>
<dbReference type="HOGENOM" id="CLU_089258_1_1_9"/>
<sequence length="181" mass="21500">MMSLKHGILGLLSYGPTTGYDLDKMFKGSLNFFWQAQTSQIYRELNVMEKKGWITSEIVIQMDKPNKKIFSLADSGKEELNRWLMRNSIEEDIRIRDPFLVKLFFSGAIDTASNVEMMKQFRRCCEYALEKIKETLEHFRKKDEGNQNSVYWEMTASFGYYYYEMCILWANDTIKKLEELR</sequence>
<dbReference type="InterPro" id="IPR036388">
    <property type="entry name" value="WH-like_DNA-bd_sf"/>
</dbReference>
<feature type="domain" description="Transcription regulator PadR N-terminal" evidence="1">
    <location>
        <begin position="8"/>
        <end position="81"/>
    </location>
</feature>
<dbReference type="EMBL" id="CP002987">
    <property type="protein sequence ID" value="AFA49925.1"/>
    <property type="molecule type" value="Genomic_DNA"/>
</dbReference>
<dbReference type="PANTHER" id="PTHR43252">
    <property type="entry name" value="TRANSCRIPTIONAL REGULATOR YQJI"/>
    <property type="match status" value="1"/>
</dbReference>
<dbReference type="Pfam" id="PF10400">
    <property type="entry name" value="Vir_act_alpha_C"/>
    <property type="match status" value="1"/>
</dbReference>
<dbReference type="Gene3D" id="6.10.140.190">
    <property type="match status" value="1"/>
</dbReference>
<proteinExistence type="predicted"/>
<dbReference type="Pfam" id="PF03551">
    <property type="entry name" value="PadR"/>
    <property type="match status" value="1"/>
</dbReference>
<dbReference type="AlphaFoldDB" id="H6LJJ7"/>
<dbReference type="RefSeq" id="WP_014357521.1">
    <property type="nucleotide sequence ID" value="NC_016894.1"/>
</dbReference>
<dbReference type="STRING" id="931626.Awo_c31970"/>
<feature type="domain" description="Transcription regulator PadR C-terminal" evidence="2">
    <location>
        <begin position="95"/>
        <end position="178"/>
    </location>
</feature>
<dbReference type="eggNOG" id="COG1695">
    <property type="taxonomic scope" value="Bacteria"/>
</dbReference>